<dbReference type="InterPro" id="IPR008928">
    <property type="entry name" value="6-hairpin_glycosidase_sf"/>
</dbReference>
<dbReference type="OMA" id="KDCWGRD"/>
<evidence type="ECO:0000313" key="5">
    <source>
        <dbReference type="Proteomes" id="UP000256923"/>
    </source>
</evidence>
<dbReference type="GO" id="GO:0004134">
    <property type="term" value="F:4-alpha-glucanotransferase activity"/>
    <property type="evidence" value="ECO:0007669"/>
    <property type="project" value="InterPro"/>
</dbReference>
<dbReference type="PANTHER" id="PTHR10569:SF2">
    <property type="entry name" value="GLYCOGEN DEBRANCHING ENZYME"/>
    <property type="match status" value="1"/>
</dbReference>
<keyword evidence="7" id="KW-1185">Reference proteome</keyword>
<dbReference type="InterPro" id="IPR012341">
    <property type="entry name" value="6hp_glycosidase-like_sf"/>
</dbReference>
<name>A0A289GG95_VIBAN</name>
<evidence type="ECO:0000313" key="7">
    <source>
        <dbReference type="Proteomes" id="UP000726136"/>
    </source>
</evidence>
<dbReference type="InterPro" id="IPR032790">
    <property type="entry name" value="GDE_C"/>
</dbReference>
<dbReference type="Proteomes" id="UP000722957">
    <property type="component" value="Unassembled WGS sequence"/>
</dbReference>
<dbReference type="GO" id="GO:0004135">
    <property type="term" value="F:amylo-alpha-1,6-glucosidase activity"/>
    <property type="evidence" value="ECO:0007669"/>
    <property type="project" value="InterPro"/>
</dbReference>
<reference evidence="2 5" key="1">
    <citation type="submission" date="2018-12" db="EMBL/GenBank/DDBJ databases">
        <title>Characterization and Draft Genome of Vibrio anguillarum J360 Marine Pathogen Isolated from an Outbreak in Lumpfish (Cyclopterus lumpus).</title>
        <authorList>
            <person name="Vasquez J.I."/>
            <person name="Cao T."/>
            <person name="Chakraborty S."/>
            <person name="Gnanagobal H."/>
            <person name="Wescot J."/>
            <person name="Boyce D."/>
            <person name="Santander J."/>
        </authorList>
    </citation>
    <scope>NUCLEOTIDE SEQUENCE [LARGE SCALE GENOMIC DNA]</scope>
    <source>
        <strain evidence="2 5">J360</strain>
    </source>
</reference>
<dbReference type="InterPro" id="IPR010401">
    <property type="entry name" value="AGL/Gdb1"/>
</dbReference>
<evidence type="ECO:0000313" key="2">
    <source>
        <dbReference type="EMBL" id="AZS26746.1"/>
    </source>
</evidence>
<dbReference type="EMBL" id="RDPI01000023">
    <property type="protein sequence ID" value="MBF4374855.1"/>
    <property type="molecule type" value="Genomic_DNA"/>
</dbReference>
<feature type="domain" description="Glycogen debranching enzyme C-terminal" evidence="1">
    <location>
        <begin position="304"/>
        <end position="661"/>
    </location>
</feature>
<proteinExistence type="predicted"/>
<gene>
    <name evidence="2" type="ORF">DYL72_17295</name>
    <name evidence="3" type="ORF">EAY07_11580</name>
    <name evidence="4" type="ORF">EAY46_17415</name>
</gene>
<dbReference type="EMBL" id="RDOM01000028">
    <property type="protein sequence ID" value="MBF4272675.1"/>
    <property type="molecule type" value="Genomic_DNA"/>
</dbReference>
<evidence type="ECO:0000313" key="6">
    <source>
        <dbReference type="Proteomes" id="UP000722957"/>
    </source>
</evidence>
<dbReference type="Pfam" id="PF06202">
    <property type="entry name" value="GDE_C"/>
    <property type="match status" value="1"/>
</dbReference>
<evidence type="ECO:0000313" key="3">
    <source>
        <dbReference type="EMBL" id="MBF4272675.1"/>
    </source>
</evidence>
<accession>A0A289GG95</accession>
<protein>
    <submittedName>
        <fullName evidence="3">Glycogen debranching protein</fullName>
    </submittedName>
</protein>
<dbReference type="SUPFAM" id="SSF48208">
    <property type="entry name" value="Six-hairpin glycosidases"/>
    <property type="match status" value="1"/>
</dbReference>
<dbReference type="PANTHER" id="PTHR10569">
    <property type="entry name" value="GLYCOGEN DEBRANCHING ENZYME"/>
    <property type="match status" value="1"/>
</dbReference>
<organism evidence="3 6">
    <name type="scientific">Vibrio anguillarum</name>
    <name type="common">Listonella anguillarum</name>
    <dbReference type="NCBI Taxonomy" id="55601"/>
    <lineage>
        <taxon>Bacteria</taxon>
        <taxon>Pseudomonadati</taxon>
        <taxon>Pseudomonadota</taxon>
        <taxon>Gammaproteobacteria</taxon>
        <taxon>Vibrionales</taxon>
        <taxon>Vibrionaceae</taxon>
        <taxon>Vibrio</taxon>
    </lineage>
</organism>
<dbReference type="GO" id="GO:0005980">
    <property type="term" value="P:glycogen catabolic process"/>
    <property type="evidence" value="ECO:0007669"/>
    <property type="project" value="InterPro"/>
</dbReference>
<sequence length="821" mass="94015">MTSKYRHSQITSINQTQTRLLICKEFTPICGVEPSTPRIDGTLELENLFSNLAIESTSKFSYVFSDGVDGYYQGHTYGFSSSGNYRHSQGWYLGQFASFVNGNINDKTQASKARLMPFGIEHHYVGTSSVECLSLLQGQRLACLTITSESKQSLAILPELNILVNASKPECIDDVLIYEVNDANSVSEEPRFIAISANQSVIAKEMATDECATTSKLMGLSDSNVKLMISSTESTQKLVIYLYFESTKTEAIKGAQLAAQNHANIIFQNNLYRFLTRNYLWTNDLEYNRAVMWSRLASRTFVNQEFGSGIWAGLPWFKDCWGRDTFIALSGTSLINGQFPESRAIIENFASMQMQDHTSVNYGRIPNRVTSKTDIIYNTTDGTPWMIREVMEYINYSGDIAFAKDIYPIVKRFIDGIESNYLSEDGLLKHRHPDTWMDAKIKGQIPWSPRGPKANDIQALLFESFHVAARLAEMNKNDLDHRYYLKLAEKLKMSFIRKFWDEDKKQLADHLKEFDIPDNSVRPNQLMVLSIPQTEAFLPLEIGQFIIRNSIDHLLFPWGICSLEQYHEDFHPYHDNRSEYHKDAAYHNGTIWGWNAGFTVSALTSFSKQDLAFQLSKNLAKQILQQGHRGTMSENLDAYQHDEDNLIETGTYAQAWSVSEYARNAQQDYLGFKPELSKNKINLSPKLPSCWTSFSATLPYGQDENLYFNWQCRDGKASYMINPRYLRADLILNLILELGNYQINIECDLTKNVEIILDVNTDDIKFNRNDIIVKKVVAPSYPELSKLKFTYPNWHLTHNSLKQNDYLQTKRHSQNLQKAVD</sequence>
<dbReference type="KEGG" id="vau:VANGNB10_cII0126c"/>
<dbReference type="Gene3D" id="1.50.10.10">
    <property type="match status" value="1"/>
</dbReference>
<dbReference type="Proteomes" id="UP000726136">
    <property type="component" value="Unassembled WGS sequence"/>
</dbReference>
<dbReference type="AlphaFoldDB" id="A0A289GG95"/>
<dbReference type="EMBL" id="CP034673">
    <property type="protein sequence ID" value="AZS26746.1"/>
    <property type="molecule type" value="Genomic_DNA"/>
</dbReference>
<dbReference type="Proteomes" id="UP000256923">
    <property type="component" value="Chromosome 2"/>
</dbReference>
<evidence type="ECO:0000313" key="4">
    <source>
        <dbReference type="EMBL" id="MBF4374855.1"/>
    </source>
</evidence>
<dbReference type="RefSeq" id="WP_013868348.1">
    <property type="nucleotide sequence ID" value="NZ_CP020533.1"/>
</dbReference>
<evidence type="ECO:0000259" key="1">
    <source>
        <dbReference type="Pfam" id="PF06202"/>
    </source>
</evidence>
<reference evidence="6 7" key="2">
    <citation type="journal article" date="2021" name="PeerJ">
        <title>Analysis of 44 Vibrio anguillarum genomes reveals high genetic diversity.</title>
        <authorList>
            <person name="Hansen M.J."/>
            <person name="Dalsgaard I."/>
        </authorList>
    </citation>
    <scope>NUCLEOTIDE SEQUENCE [LARGE SCALE GENOMIC DNA]</scope>
    <source>
        <strain evidence="4 7">040915-1/1B</strain>
        <strain evidence="3 6">17-16730-2A</strain>
    </source>
</reference>